<reference evidence="1 2" key="1">
    <citation type="submission" date="2016-10" db="EMBL/GenBank/DDBJ databases">
        <authorList>
            <person name="de Groot N.N."/>
        </authorList>
    </citation>
    <scope>NUCLEOTIDE SEQUENCE [LARGE SCALE GENOMIC DNA]</scope>
    <source>
        <strain evidence="1 2">CGMCC 4.5506</strain>
    </source>
</reference>
<dbReference type="CDD" id="cd00995">
    <property type="entry name" value="PBP2_NikA_DppA_OppA_like"/>
    <property type="match status" value="1"/>
</dbReference>
<accession>A0A222VQQ1</accession>
<dbReference type="InterPro" id="IPR000914">
    <property type="entry name" value="SBP_5_dom"/>
</dbReference>
<keyword evidence="2" id="KW-1185">Reference proteome</keyword>
<gene>
    <name evidence="1" type="ORF">SAMN05421630_1057</name>
</gene>
<dbReference type="GO" id="GO:0015833">
    <property type="term" value="P:peptide transport"/>
    <property type="evidence" value="ECO:0007669"/>
    <property type="project" value="TreeGrafter"/>
</dbReference>
<dbReference type="RefSeq" id="WP_185770011.1">
    <property type="nucleotide sequence ID" value="NZ_CP016353.1"/>
</dbReference>
<dbReference type="GO" id="GO:0042597">
    <property type="term" value="C:periplasmic space"/>
    <property type="evidence" value="ECO:0007669"/>
    <property type="project" value="UniProtKB-ARBA"/>
</dbReference>
<dbReference type="AlphaFoldDB" id="A0A222VQQ1"/>
<dbReference type="EMBL" id="FMZE01000005">
    <property type="protein sequence ID" value="SDC97683.1"/>
    <property type="molecule type" value="Genomic_DNA"/>
</dbReference>
<dbReference type="InterPro" id="IPR030678">
    <property type="entry name" value="Peptide/Ni-bd"/>
</dbReference>
<dbReference type="STRING" id="530584.SAMN05421630_1057"/>
<dbReference type="KEGG" id="pmad:BAY61_14815"/>
<sequence length="494" mass="54482">MVVVITAIITVALFAAACTGTGLRSGDRQRSSQLIVGFTQEPADWNFLRNPTTAIRSLLFYNVVETLITQDADGRLRPLLAKDFRVTADGKRYVFELRNATFHNGERLSGEDVVYSAKLARASPLSEISAPFRDVRRIAKIDDRTVEFTLATPSRAFALAMATKVPIIPSGSEPELASHPVGTGPFSFAEWRNGVRVVLEADRDYWGRPPAFARVEWRFIADLNAALNALLAGDIDVLPAVIEKNEVRKVDNSEGFTSVPVASQEILYVTLNARSPKFRDPLVRQAIAHAIDRDTLAEGMELVAKPTCVLINPPTELLHSDHCPYRYDPALARRSLAEAGVEGLRVRFPYFTDQFSIVTEILAQQLGHAGVELEPENMDLATYADRVVGNNDFEATVVSGPQQIESWRCPGWYTGDCLPALDRLLAEADAAATEAEWARSRRAAAELQAERAFVIPLGTVVQNALHRDDLTGFATSSAASEFDLRGIHWVNERH</sequence>
<protein>
    <submittedName>
        <fullName evidence="1">Peptide/nickel transport system substrate-binding protein</fullName>
    </submittedName>
</protein>
<organism evidence="1 2">
    <name type="scientific">Prauserella marina</name>
    <dbReference type="NCBI Taxonomy" id="530584"/>
    <lineage>
        <taxon>Bacteria</taxon>
        <taxon>Bacillati</taxon>
        <taxon>Actinomycetota</taxon>
        <taxon>Actinomycetes</taxon>
        <taxon>Pseudonocardiales</taxon>
        <taxon>Pseudonocardiaceae</taxon>
        <taxon>Prauserella</taxon>
    </lineage>
</organism>
<name>A0A222VQQ1_9PSEU</name>
<dbReference type="Gene3D" id="3.40.190.10">
    <property type="entry name" value="Periplasmic binding protein-like II"/>
    <property type="match status" value="1"/>
</dbReference>
<dbReference type="InterPro" id="IPR039424">
    <property type="entry name" value="SBP_5"/>
</dbReference>
<evidence type="ECO:0000313" key="2">
    <source>
        <dbReference type="Proteomes" id="UP000199494"/>
    </source>
</evidence>
<proteinExistence type="predicted"/>
<dbReference type="Gene3D" id="3.10.105.10">
    <property type="entry name" value="Dipeptide-binding Protein, Domain 3"/>
    <property type="match status" value="1"/>
</dbReference>
<dbReference type="GO" id="GO:0043190">
    <property type="term" value="C:ATP-binding cassette (ABC) transporter complex"/>
    <property type="evidence" value="ECO:0007669"/>
    <property type="project" value="InterPro"/>
</dbReference>
<dbReference type="Pfam" id="PF00496">
    <property type="entry name" value="SBP_bac_5"/>
    <property type="match status" value="1"/>
</dbReference>
<dbReference type="PIRSF" id="PIRSF002741">
    <property type="entry name" value="MppA"/>
    <property type="match status" value="1"/>
</dbReference>
<dbReference type="PANTHER" id="PTHR30290">
    <property type="entry name" value="PERIPLASMIC BINDING COMPONENT OF ABC TRANSPORTER"/>
    <property type="match status" value="1"/>
</dbReference>
<dbReference type="SUPFAM" id="SSF53850">
    <property type="entry name" value="Periplasmic binding protein-like II"/>
    <property type="match status" value="1"/>
</dbReference>
<dbReference type="GO" id="GO:1904680">
    <property type="term" value="F:peptide transmembrane transporter activity"/>
    <property type="evidence" value="ECO:0007669"/>
    <property type="project" value="TreeGrafter"/>
</dbReference>
<dbReference type="Proteomes" id="UP000199494">
    <property type="component" value="Unassembled WGS sequence"/>
</dbReference>
<evidence type="ECO:0000313" key="1">
    <source>
        <dbReference type="EMBL" id="SDC97683.1"/>
    </source>
</evidence>